<evidence type="ECO:0000256" key="12">
    <source>
        <dbReference type="SAM" id="Phobius"/>
    </source>
</evidence>
<dbReference type="AlphaFoldDB" id="A0A162KCM1"/>
<sequence length="873" mass="98315">MEADRAPSNEDDKLKPADERHGTVFDDCSDGSDEDCKPVEVVFDPANPYRRKSSLVSSEYPPRAAIAVQRRQGMVQQYLESQRHGSEPAKSYRAHPILGSASPQIEGLSTLTPPPPLSAAPGSASPGGLTERRHSRAVVDPTSLDSGEIGQADQQDWAREMLRSASEVDLQQHHNHRQQQPPTGEAPSRMFTKKQLSDMAWGVRELSRRLSSMRIRVRVKSILILTKLHDQDLIPTTRELAAWLLSAQRSVRYVVYVQDKLRESKKFHAESLVADVAAEDPSLDADEVRRRLRSWDEDMCRTRPHVFDFVITLGGDGTVLYASWLFQRIVPPVLSFALGSLGFLTKFDFEEYAPTLTSAFTRGVTVSLRLRFESTVMRSIRRRKTVGGRLDGLKISENSTTTSEEEEDEEMMHKKRDLVEELIGEEREDAHTHRPDGTYEILNEVVVDRGPNPTMSFTELFGDDEHFTSILADGICVSTPTGSTAYNLAAGGSLCHPENPVMLVTSVCAHTLSFRPIILPDTIVLRVGVPYAARTSSWASFDGRERVELKPGDYVTISASRYPFASVQAEGRRSEDWVNSISGKLGWNTRQKQKEFKEWKKPTPDRLPPPFASRFKVFLTERIAPVSAQHELAHHRRCPRRLLPAARPLRHRHAPLLAFAGSIVLFAYLASRRFLAPSTSTALRFLFVWHLADALCHFILEGSFLYHCFFSFVESSTPGLVPGAFNYLGHGAERTYGPQSGGDNALAQLWMVYARADRRWAGADLGVVSLELLTVFFDGPVALYVAWLIARRDSRASFWMTVLATCELYGGFMTFCPEWLVGNVNLDGSNFMYMWVYLVFFNMLWVFIPLYALWYSYCDFTHAFAVRTAKKGQ</sequence>
<evidence type="ECO:0000313" key="15">
    <source>
        <dbReference type="Proteomes" id="UP000076744"/>
    </source>
</evidence>
<dbReference type="Proteomes" id="UP000076744">
    <property type="component" value="Unassembled WGS sequence"/>
</dbReference>
<evidence type="ECO:0000313" key="14">
    <source>
        <dbReference type="EMBL" id="OAA66108.1"/>
    </source>
</evidence>
<evidence type="ECO:0000256" key="1">
    <source>
        <dbReference type="ARBA" id="ARBA00004141"/>
    </source>
</evidence>
<evidence type="ECO:0000256" key="6">
    <source>
        <dbReference type="ARBA" id="ARBA00022857"/>
    </source>
</evidence>
<feature type="region of interest" description="Disordered" evidence="11">
    <location>
        <begin position="166"/>
        <end position="189"/>
    </location>
</feature>
<reference evidence="14 15" key="1">
    <citation type="journal article" date="2016" name="Genome Biol. Evol.">
        <title>Divergent and convergent evolution of fungal pathogenicity.</title>
        <authorList>
            <person name="Shang Y."/>
            <person name="Xiao G."/>
            <person name="Zheng P."/>
            <person name="Cen K."/>
            <person name="Zhan S."/>
            <person name="Wang C."/>
        </authorList>
    </citation>
    <scope>NUCLEOTIDE SEQUENCE [LARGE SCALE GENOMIC DNA]</scope>
    <source>
        <strain evidence="14 15">ARSEF 2679</strain>
    </source>
</reference>
<evidence type="ECO:0000256" key="8">
    <source>
        <dbReference type="ARBA" id="ARBA00023027"/>
    </source>
</evidence>
<dbReference type="PANTHER" id="PTHR20275:SF11">
    <property type="entry name" value="KINASE, PUTATIVE (AFU_ORTHOLOGUE AFUA_5G12870)-RELATED"/>
    <property type="match status" value="1"/>
</dbReference>
<keyword evidence="6" id="KW-0521">NADP</keyword>
<dbReference type="Gene3D" id="3.40.50.10330">
    <property type="entry name" value="Probable inorganic polyphosphate/atp-NAD kinase, domain 1"/>
    <property type="match status" value="1"/>
</dbReference>
<feature type="transmembrane region" description="Helical" evidence="12">
    <location>
        <begin position="682"/>
        <end position="700"/>
    </location>
</feature>
<name>A0A162KCM1_CORFA</name>
<dbReference type="EMBL" id="AZHB01000008">
    <property type="protein sequence ID" value="OAA66108.1"/>
    <property type="molecule type" value="Genomic_DNA"/>
</dbReference>
<evidence type="ECO:0000256" key="5">
    <source>
        <dbReference type="ARBA" id="ARBA00022777"/>
    </source>
</evidence>
<dbReference type="SUPFAM" id="SSF111331">
    <property type="entry name" value="NAD kinase/diacylglycerol kinase-like"/>
    <property type="match status" value="1"/>
</dbReference>
<dbReference type="GO" id="GO:0003951">
    <property type="term" value="F:NAD+ kinase activity"/>
    <property type="evidence" value="ECO:0007669"/>
    <property type="project" value="InterPro"/>
</dbReference>
<feature type="transmembrane region" description="Helical" evidence="12">
    <location>
        <begin position="653"/>
        <end position="670"/>
    </location>
</feature>
<keyword evidence="8" id="KW-0520">NAD</keyword>
<dbReference type="InterPro" id="IPR002504">
    <property type="entry name" value="NADK"/>
</dbReference>
<feature type="compositionally biased region" description="Low complexity" evidence="11">
    <location>
        <begin position="119"/>
        <end position="129"/>
    </location>
</feature>
<dbReference type="RefSeq" id="XP_018705132.1">
    <property type="nucleotide sequence ID" value="XM_018847552.1"/>
</dbReference>
<dbReference type="GO" id="GO:0019674">
    <property type="term" value="P:NAD+ metabolic process"/>
    <property type="evidence" value="ECO:0007669"/>
    <property type="project" value="InterPro"/>
</dbReference>
<comment type="caution">
    <text evidence="14">The sequence shown here is derived from an EMBL/GenBank/DDBJ whole genome shotgun (WGS) entry which is preliminary data.</text>
</comment>
<feature type="domain" description="EXPERA" evidence="13">
    <location>
        <begin position="682"/>
        <end position="853"/>
    </location>
</feature>
<dbReference type="HAMAP" id="MF_00361">
    <property type="entry name" value="NAD_kinase"/>
    <property type="match status" value="1"/>
</dbReference>
<evidence type="ECO:0000256" key="7">
    <source>
        <dbReference type="ARBA" id="ARBA00022989"/>
    </source>
</evidence>
<comment type="similarity">
    <text evidence="2">Belongs to the NAD kinase family.</text>
</comment>
<feature type="transmembrane region" description="Helical" evidence="12">
    <location>
        <begin position="835"/>
        <end position="857"/>
    </location>
</feature>
<evidence type="ECO:0000256" key="2">
    <source>
        <dbReference type="ARBA" id="ARBA00010995"/>
    </source>
</evidence>
<protein>
    <submittedName>
        <fullName evidence="14">NAD+ kinase</fullName>
    </submittedName>
</protein>
<feature type="transmembrane region" description="Helical" evidence="12">
    <location>
        <begin position="796"/>
        <end position="815"/>
    </location>
</feature>
<dbReference type="GeneID" id="30020238"/>
<keyword evidence="3" id="KW-0808">Transferase</keyword>
<keyword evidence="5 14" id="KW-0418">Kinase</keyword>
<accession>A0A162KCM1</accession>
<evidence type="ECO:0000256" key="10">
    <source>
        <dbReference type="PROSITE-ProRule" id="PRU01087"/>
    </source>
</evidence>
<evidence type="ECO:0000256" key="9">
    <source>
        <dbReference type="ARBA" id="ARBA00023136"/>
    </source>
</evidence>
<evidence type="ECO:0000256" key="4">
    <source>
        <dbReference type="ARBA" id="ARBA00022692"/>
    </source>
</evidence>
<dbReference type="InterPro" id="IPR033118">
    <property type="entry name" value="EXPERA"/>
</dbReference>
<keyword evidence="7 10" id="KW-1133">Transmembrane helix</keyword>
<dbReference type="STRING" id="1081104.A0A162KCM1"/>
<dbReference type="GO" id="GO:0016020">
    <property type="term" value="C:membrane"/>
    <property type="evidence" value="ECO:0007669"/>
    <property type="project" value="UniProtKB-SubCell"/>
</dbReference>
<gene>
    <name evidence="14" type="ORF">ISF_03946</name>
</gene>
<keyword evidence="9 10" id="KW-0472">Membrane</keyword>
<evidence type="ECO:0000259" key="13">
    <source>
        <dbReference type="PROSITE" id="PS51751"/>
    </source>
</evidence>
<dbReference type="Pfam" id="PF01513">
    <property type="entry name" value="NAD_kinase"/>
    <property type="match status" value="1"/>
</dbReference>
<feature type="region of interest" description="Disordered" evidence="11">
    <location>
        <begin position="103"/>
        <end position="149"/>
    </location>
</feature>
<dbReference type="InterPro" id="IPR017437">
    <property type="entry name" value="ATP-NAD_kinase_PpnK-typ_C"/>
</dbReference>
<dbReference type="PROSITE" id="PS51751">
    <property type="entry name" value="EXPERA"/>
    <property type="match status" value="1"/>
</dbReference>
<evidence type="ECO:0000256" key="11">
    <source>
        <dbReference type="SAM" id="MobiDB-lite"/>
    </source>
</evidence>
<dbReference type="Pfam" id="PF05241">
    <property type="entry name" value="EBP"/>
    <property type="match status" value="1"/>
</dbReference>
<organism evidence="14 15">
    <name type="scientific">Cordyceps fumosorosea (strain ARSEF 2679)</name>
    <name type="common">Isaria fumosorosea</name>
    <dbReference type="NCBI Taxonomy" id="1081104"/>
    <lineage>
        <taxon>Eukaryota</taxon>
        <taxon>Fungi</taxon>
        <taxon>Dikarya</taxon>
        <taxon>Ascomycota</taxon>
        <taxon>Pezizomycotina</taxon>
        <taxon>Sordariomycetes</taxon>
        <taxon>Hypocreomycetidae</taxon>
        <taxon>Hypocreales</taxon>
        <taxon>Cordycipitaceae</taxon>
        <taxon>Cordyceps</taxon>
    </lineage>
</organism>
<dbReference type="OrthoDB" id="24581at2759"/>
<dbReference type="FunFam" id="2.60.200.30:FF:000008">
    <property type="entry name" value="Putative NAD+ kinase"/>
    <property type="match status" value="1"/>
</dbReference>
<keyword evidence="15" id="KW-1185">Reference proteome</keyword>
<feature type="region of interest" description="Disordered" evidence="11">
    <location>
        <begin position="1"/>
        <end position="35"/>
    </location>
</feature>
<comment type="subcellular location">
    <subcellularLocation>
        <location evidence="1">Membrane</location>
        <topology evidence="1">Multi-pass membrane protein</topology>
    </subcellularLocation>
</comment>
<keyword evidence="4 10" id="KW-0812">Transmembrane</keyword>
<evidence type="ECO:0000256" key="3">
    <source>
        <dbReference type="ARBA" id="ARBA00022679"/>
    </source>
</evidence>
<dbReference type="InterPro" id="IPR017438">
    <property type="entry name" value="ATP-NAD_kinase_N"/>
</dbReference>
<feature type="compositionally biased region" description="Basic and acidic residues" evidence="11">
    <location>
        <begin position="1"/>
        <end position="24"/>
    </location>
</feature>
<proteinExistence type="inferred from homology"/>
<feature type="transmembrane region" description="Helical" evidence="12">
    <location>
        <begin position="767"/>
        <end position="789"/>
    </location>
</feature>
<dbReference type="InterPro" id="IPR016064">
    <property type="entry name" value="NAD/diacylglycerol_kinase_sf"/>
</dbReference>
<dbReference type="GO" id="GO:0006741">
    <property type="term" value="P:NADP+ biosynthetic process"/>
    <property type="evidence" value="ECO:0007669"/>
    <property type="project" value="InterPro"/>
</dbReference>
<dbReference type="Pfam" id="PF20143">
    <property type="entry name" value="NAD_kinase_C"/>
    <property type="match status" value="1"/>
</dbReference>
<dbReference type="Gene3D" id="2.60.200.30">
    <property type="entry name" value="Probable inorganic polyphosphate/atp-NAD kinase, domain 2"/>
    <property type="match status" value="1"/>
</dbReference>
<dbReference type="PANTHER" id="PTHR20275">
    <property type="entry name" value="NAD KINASE"/>
    <property type="match status" value="1"/>
</dbReference>